<feature type="region of interest" description="Disordered" evidence="6">
    <location>
        <begin position="322"/>
        <end position="343"/>
    </location>
</feature>
<feature type="domain" description="Peptidase S8/S53" evidence="8">
    <location>
        <begin position="52"/>
        <end position="309"/>
    </location>
</feature>
<dbReference type="InterPro" id="IPR000209">
    <property type="entry name" value="Peptidase_S8/S53_dom"/>
</dbReference>
<feature type="active site" description="Charge relay system" evidence="5">
    <location>
        <position position="94"/>
    </location>
</feature>
<evidence type="ECO:0000256" key="7">
    <source>
        <dbReference type="SAM" id="Phobius"/>
    </source>
</evidence>
<reference evidence="9" key="1">
    <citation type="submission" date="2021-04" db="EMBL/GenBank/DDBJ databases">
        <title>Phycicoccus avicenniae sp. nov., a novel endophytic actinomycetes isolated from branch of Avicennia mariana.</title>
        <authorList>
            <person name="Tuo L."/>
        </authorList>
    </citation>
    <scope>NUCLEOTIDE SEQUENCE</scope>
    <source>
        <strain evidence="9">BSK3Z-2</strain>
    </source>
</reference>
<evidence type="ECO:0000256" key="1">
    <source>
        <dbReference type="ARBA" id="ARBA00011073"/>
    </source>
</evidence>
<evidence type="ECO:0000256" key="5">
    <source>
        <dbReference type="PROSITE-ProRule" id="PRU01240"/>
    </source>
</evidence>
<evidence type="ECO:0000256" key="6">
    <source>
        <dbReference type="SAM" id="MobiDB-lite"/>
    </source>
</evidence>
<dbReference type="PROSITE" id="PS00137">
    <property type="entry name" value="SUBTILASE_HIS"/>
    <property type="match status" value="1"/>
</dbReference>
<name>A0A941HZD0_9MICO</name>
<organism evidence="9 10">
    <name type="scientific">Phycicoccus avicenniae</name>
    <dbReference type="NCBI Taxonomy" id="2828860"/>
    <lineage>
        <taxon>Bacteria</taxon>
        <taxon>Bacillati</taxon>
        <taxon>Actinomycetota</taxon>
        <taxon>Actinomycetes</taxon>
        <taxon>Micrococcales</taxon>
        <taxon>Intrasporangiaceae</taxon>
        <taxon>Phycicoccus</taxon>
    </lineage>
</organism>
<dbReference type="InterPro" id="IPR023827">
    <property type="entry name" value="Peptidase_S8_Asp-AS"/>
</dbReference>
<feature type="active site" description="Charge relay system" evidence="5">
    <location>
        <position position="61"/>
    </location>
</feature>
<dbReference type="Pfam" id="PF00082">
    <property type="entry name" value="Peptidase_S8"/>
    <property type="match status" value="1"/>
</dbReference>
<dbReference type="PRINTS" id="PR00723">
    <property type="entry name" value="SUBTILISIN"/>
</dbReference>
<proteinExistence type="inferred from homology"/>
<dbReference type="InterPro" id="IPR036852">
    <property type="entry name" value="Peptidase_S8/S53_dom_sf"/>
</dbReference>
<keyword evidence="4 5" id="KW-0720">Serine protease</keyword>
<keyword evidence="7" id="KW-0812">Transmembrane</keyword>
<sequence length="388" mass="38549">MLLAGAVAGVVTVPGPAVGADSCEEGRTRYVADTPAGLVRLGASQAWPLATGAGTTVAVLDSGVADANAHFPDGSVLPGRSFVGGSATEDVRLHGTAVAGVVAARPVEGSGVVGLARGASVLPVKVVADDTREGPDADAGVLAEAIAYAADEGAEVIVVALSTFVDDARLRDATAAALRSGSLVVASAGNRASKDDPATGVRYPAGYPGVLGVAATDDGDRVAENAVRGPHVDLAAPGVEVLTTYGAWGDCYLSADAGSSSYATGYVAAAAALVAQRYPGAGPRGWAHRLEATAARARRDARDDVVGWGVVQPVAALTAVLDGSLAGPPPPGSSPAPSEEAPVERLAVTQVPDPGAADRRRVTWVAVGATGLLLALALLRLGRTRRGG</sequence>
<dbReference type="PROSITE" id="PS00136">
    <property type="entry name" value="SUBTILASE_ASP"/>
    <property type="match status" value="1"/>
</dbReference>
<gene>
    <name evidence="9" type="ORF">KC207_05965</name>
</gene>
<dbReference type="GO" id="GO:0004252">
    <property type="term" value="F:serine-type endopeptidase activity"/>
    <property type="evidence" value="ECO:0007669"/>
    <property type="project" value="UniProtKB-UniRule"/>
</dbReference>
<evidence type="ECO:0000259" key="8">
    <source>
        <dbReference type="Pfam" id="PF00082"/>
    </source>
</evidence>
<feature type="transmembrane region" description="Helical" evidence="7">
    <location>
        <begin position="362"/>
        <end position="382"/>
    </location>
</feature>
<evidence type="ECO:0000313" key="9">
    <source>
        <dbReference type="EMBL" id="MBR7742837.1"/>
    </source>
</evidence>
<keyword evidence="7" id="KW-1133">Transmembrane helix</keyword>
<dbReference type="Proteomes" id="UP000677016">
    <property type="component" value="Unassembled WGS sequence"/>
</dbReference>
<evidence type="ECO:0000313" key="10">
    <source>
        <dbReference type="Proteomes" id="UP000677016"/>
    </source>
</evidence>
<dbReference type="AlphaFoldDB" id="A0A941HZD0"/>
<evidence type="ECO:0000256" key="2">
    <source>
        <dbReference type="ARBA" id="ARBA00022670"/>
    </source>
</evidence>
<comment type="similarity">
    <text evidence="1 5">Belongs to the peptidase S8 family.</text>
</comment>
<dbReference type="InterPro" id="IPR022398">
    <property type="entry name" value="Peptidase_S8_His-AS"/>
</dbReference>
<evidence type="ECO:0000256" key="3">
    <source>
        <dbReference type="ARBA" id="ARBA00022801"/>
    </source>
</evidence>
<dbReference type="PANTHER" id="PTHR43806:SF11">
    <property type="entry name" value="CEREVISIN-RELATED"/>
    <property type="match status" value="1"/>
</dbReference>
<accession>A0A941HZD0</accession>
<evidence type="ECO:0000256" key="4">
    <source>
        <dbReference type="ARBA" id="ARBA00022825"/>
    </source>
</evidence>
<keyword evidence="7" id="KW-0472">Membrane</keyword>
<dbReference type="InterPro" id="IPR050131">
    <property type="entry name" value="Peptidase_S8_subtilisin-like"/>
</dbReference>
<dbReference type="InterPro" id="IPR015500">
    <property type="entry name" value="Peptidase_S8_subtilisin-rel"/>
</dbReference>
<keyword evidence="10" id="KW-1185">Reference proteome</keyword>
<dbReference type="Gene3D" id="3.40.50.200">
    <property type="entry name" value="Peptidase S8/S53 domain"/>
    <property type="match status" value="1"/>
</dbReference>
<comment type="caution">
    <text evidence="9">The sequence shown here is derived from an EMBL/GenBank/DDBJ whole genome shotgun (WGS) entry which is preliminary data.</text>
</comment>
<feature type="active site" description="Charge relay system" evidence="5">
    <location>
        <position position="261"/>
    </location>
</feature>
<dbReference type="RefSeq" id="WP_211602001.1">
    <property type="nucleotide sequence ID" value="NZ_JAGSNF010000006.1"/>
</dbReference>
<dbReference type="SUPFAM" id="SSF52743">
    <property type="entry name" value="Subtilisin-like"/>
    <property type="match status" value="1"/>
</dbReference>
<keyword evidence="2 5" id="KW-0645">Protease</keyword>
<dbReference type="PANTHER" id="PTHR43806">
    <property type="entry name" value="PEPTIDASE S8"/>
    <property type="match status" value="1"/>
</dbReference>
<keyword evidence="3 5" id="KW-0378">Hydrolase</keyword>
<dbReference type="EMBL" id="JAGSNF010000006">
    <property type="protein sequence ID" value="MBR7742837.1"/>
    <property type="molecule type" value="Genomic_DNA"/>
</dbReference>
<dbReference type="GO" id="GO:0006508">
    <property type="term" value="P:proteolysis"/>
    <property type="evidence" value="ECO:0007669"/>
    <property type="project" value="UniProtKB-KW"/>
</dbReference>
<protein>
    <submittedName>
        <fullName evidence="9">S8 family serine peptidase</fullName>
    </submittedName>
</protein>
<dbReference type="PROSITE" id="PS51892">
    <property type="entry name" value="SUBTILASE"/>
    <property type="match status" value="1"/>
</dbReference>